<dbReference type="InterPro" id="IPR001128">
    <property type="entry name" value="Cyt_P450"/>
</dbReference>
<keyword evidence="4 8" id="KW-0560">Oxidoreductase</keyword>
<keyword evidence="10" id="KW-1185">Reference proteome</keyword>
<accession>A0A811L150</accession>
<dbReference type="EMBL" id="CAJFCW020000004">
    <property type="protein sequence ID" value="CAG9115082.1"/>
    <property type="molecule type" value="Genomic_DNA"/>
</dbReference>
<evidence type="ECO:0000256" key="3">
    <source>
        <dbReference type="ARBA" id="ARBA00022723"/>
    </source>
</evidence>
<dbReference type="SUPFAM" id="SSF48264">
    <property type="entry name" value="Cytochrome P450"/>
    <property type="match status" value="1"/>
</dbReference>
<keyword evidence="6 8" id="KW-0503">Monooxygenase</keyword>
<dbReference type="GO" id="GO:0020037">
    <property type="term" value="F:heme binding"/>
    <property type="evidence" value="ECO:0007669"/>
    <property type="project" value="InterPro"/>
</dbReference>
<dbReference type="Pfam" id="PF00067">
    <property type="entry name" value="p450"/>
    <property type="match status" value="1"/>
</dbReference>
<dbReference type="CDD" id="cd20617">
    <property type="entry name" value="CYP1_2-like"/>
    <property type="match status" value="1"/>
</dbReference>
<dbReference type="PANTHER" id="PTHR24300:SF375">
    <property type="entry name" value="CYTOCHROME P450 FAMILY"/>
    <property type="match status" value="1"/>
</dbReference>
<evidence type="ECO:0000313" key="9">
    <source>
        <dbReference type="EMBL" id="CAD5221447.1"/>
    </source>
</evidence>
<dbReference type="GO" id="GO:0005506">
    <property type="term" value="F:iron ion binding"/>
    <property type="evidence" value="ECO:0007669"/>
    <property type="project" value="InterPro"/>
</dbReference>
<dbReference type="GO" id="GO:0005737">
    <property type="term" value="C:cytoplasm"/>
    <property type="evidence" value="ECO:0007669"/>
    <property type="project" value="TreeGrafter"/>
</dbReference>
<dbReference type="GO" id="GO:0016712">
    <property type="term" value="F:oxidoreductase activity, acting on paired donors, with incorporation or reduction of molecular oxygen, reduced flavin or flavoprotein as one donor, and incorporation of one atom of oxygen"/>
    <property type="evidence" value="ECO:0007669"/>
    <property type="project" value="TreeGrafter"/>
</dbReference>
<dbReference type="EMBL" id="CAJFDH010000004">
    <property type="protein sequence ID" value="CAD5221447.1"/>
    <property type="molecule type" value="Genomic_DNA"/>
</dbReference>
<keyword evidence="7 8" id="KW-0349">Heme</keyword>
<name>A0A811L150_9BILA</name>
<evidence type="ECO:0000313" key="10">
    <source>
        <dbReference type="Proteomes" id="UP000614601"/>
    </source>
</evidence>
<dbReference type="Proteomes" id="UP000783686">
    <property type="component" value="Unassembled WGS sequence"/>
</dbReference>
<evidence type="ECO:0000256" key="2">
    <source>
        <dbReference type="ARBA" id="ARBA00010617"/>
    </source>
</evidence>
<comment type="caution">
    <text evidence="9">The sequence shown here is derived from an EMBL/GenBank/DDBJ whole genome shotgun (WGS) entry which is preliminary data.</text>
</comment>
<gene>
    <name evidence="9" type="ORF">BOKJ2_LOCUS9449</name>
</gene>
<evidence type="ECO:0000256" key="1">
    <source>
        <dbReference type="ARBA" id="ARBA00001971"/>
    </source>
</evidence>
<keyword evidence="5 7" id="KW-0408">Iron</keyword>
<organism evidence="9 10">
    <name type="scientific">Bursaphelenchus okinawaensis</name>
    <dbReference type="NCBI Taxonomy" id="465554"/>
    <lineage>
        <taxon>Eukaryota</taxon>
        <taxon>Metazoa</taxon>
        <taxon>Ecdysozoa</taxon>
        <taxon>Nematoda</taxon>
        <taxon>Chromadorea</taxon>
        <taxon>Rhabditida</taxon>
        <taxon>Tylenchina</taxon>
        <taxon>Tylenchomorpha</taxon>
        <taxon>Aphelenchoidea</taxon>
        <taxon>Aphelenchoididae</taxon>
        <taxon>Bursaphelenchus</taxon>
    </lineage>
</organism>
<evidence type="ECO:0008006" key="11">
    <source>
        <dbReference type="Google" id="ProtNLM"/>
    </source>
</evidence>
<evidence type="ECO:0000256" key="5">
    <source>
        <dbReference type="ARBA" id="ARBA00023004"/>
    </source>
</evidence>
<keyword evidence="3 7" id="KW-0479">Metal-binding</keyword>
<dbReference type="InterPro" id="IPR036396">
    <property type="entry name" value="Cyt_P450_sf"/>
</dbReference>
<dbReference type="Gene3D" id="1.10.630.10">
    <property type="entry name" value="Cytochrome P450"/>
    <property type="match status" value="1"/>
</dbReference>
<reference evidence="9" key="1">
    <citation type="submission" date="2020-09" db="EMBL/GenBank/DDBJ databases">
        <authorList>
            <person name="Kikuchi T."/>
        </authorList>
    </citation>
    <scope>NUCLEOTIDE SEQUENCE</scope>
    <source>
        <strain evidence="9">SH1</strain>
    </source>
</reference>
<comment type="cofactor">
    <cofactor evidence="1 7">
        <name>heme</name>
        <dbReference type="ChEBI" id="CHEBI:30413"/>
    </cofactor>
</comment>
<comment type="similarity">
    <text evidence="2 8">Belongs to the cytochrome P450 family.</text>
</comment>
<proteinExistence type="inferred from homology"/>
<dbReference type="OrthoDB" id="5798924at2759"/>
<dbReference type="InterPro" id="IPR017972">
    <property type="entry name" value="Cyt_P450_CS"/>
</dbReference>
<dbReference type="InterPro" id="IPR050182">
    <property type="entry name" value="Cytochrome_P450_fam2"/>
</dbReference>
<sequence>MLLYVAILTLIVWYLYRFYSSLSDLPPGPLPIPIVGNLLSFVGIDRWEDKLVEWKQKYGDVFTIHIGLQRFVTVNSYKAAVKYFVKDGDSYTDRLRNGVNEIVRGGNYGVVETGGHLWLEQRRFALKVLRDFGLSKAQMEQRVLDEVEYILNQIDKHYTDIAVGSVINAVLFGYRYTDGNEAEFYHLKKVLTVATDRFASIWGTFLVFNTELFNLRILKPFITYVTEMMVQIIDNLLKQIEDHKKNNDYSNQSTEAKDFVDAYMIEKYRLEANGEYDTTFSEKQLANVCFHLWIAGQETTSITLTWAISYMVNHPETQQKAQDELDRVIGSNRLITMADRKDLHYVNAFVNEAQRCANILPINLPRRTTKDVEIDGKLLPKGTIVFPQISTIMHDPEVFDSPSTFNPGRFIDENGRFKQIEEVVPFSIGKRACLGEGLARMELFLITANILNRYKLSVGDQPPSVRRMAGMMARLNPFNSHVELRQ</sequence>
<dbReference type="InterPro" id="IPR002401">
    <property type="entry name" value="Cyt_P450_E_grp-I"/>
</dbReference>
<evidence type="ECO:0000256" key="7">
    <source>
        <dbReference type="PIRSR" id="PIRSR602401-1"/>
    </source>
</evidence>
<dbReference type="FunFam" id="1.10.630.10:FF:000036">
    <property type="entry name" value="CYtochrome P450 family"/>
    <property type="match status" value="1"/>
</dbReference>
<evidence type="ECO:0000256" key="8">
    <source>
        <dbReference type="RuleBase" id="RU000461"/>
    </source>
</evidence>
<dbReference type="Proteomes" id="UP000614601">
    <property type="component" value="Unassembled WGS sequence"/>
</dbReference>
<evidence type="ECO:0000256" key="6">
    <source>
        <dbReference type="ARBA" id="ARBA00023033"/>
    </source>
</evidence>
<dbReference type="PANTHER" id="PTHR24300">
    <property type="entry name" value="CYTOCHROME P450 508A4-RELATED"/>
    <property type="match status" value="1"/>
</dbReference>
<evidence type="ECO:0000256" key="4">
    <source>
        <dbReference type="ARBA" id="ARBA00023002"/>
    </source>
</evidence>
<dbReference type="PRINTS" id="PR00463">
    <property type="entry name" value="EP450I"/>
</dbReference>
<protein>
    <recommendedName>
        <fullName evidence="11">CYtochrome P450 family</fullName>
    </recommendedName>
</protein>
<dbReference type="GO" id="GO:0006805">
    <property type="term" value="P:xenobiotic metabolic process"/>
    <property type="evidence" value="ECO:0007669"/>
    <property type="project" value="TreeGrafter"/>
</dbReference>
<dbReference type="PROSITE" id="PS00086">
    <property type="entry name" value="CYTOCHROME_P450"/>
    <property type="match status" value="1"/>
</dbReference>
<feature type="binding site" description="axial binding residue" evidence="7">
    <location>
        <position position="433"/>
    </location>
    <ligand>
        <name>heme</name>
        <dbReference type="ChEBI" id="CHEBI:30413"/>
    </ligand>
    <ligandPart>
        <name>Fe</name>
        <dbReference type="ChEBI" id="CHEBI:18248"/>
    </ligandPart>
</feature>
<dbReference type="AlphaFoldDB" id="A0A811L150"/>
<dbReference type="PRINTS" id="PR00385">
    <property type="entry name" value="P450"/>
</dbReference>
<dbReference type="GO" id="GO:0006082">
    <property type="term" value="P:organic acid metabolic process"/>
    <property type="evidence" value="ECO:0007669"/>
    <property type="project" value="TreeGrafter"/>
</dbReference>